<name>A0A316VCE4_9BASI</name>
<dbReference type="GO" id="GO:0004523">
    <property type="term" value="F:RNA-DNA hybrid ribonuclease activity"/>
    <property type="evidence" value="ECO:0007669"/>
    <property type="project" value="InterPro"/>
</dbReference>
<evidence type="ECO:0000259" key="2">
    <source>
        <dbReference type="Pfam" id="PF01693"/>
    </source>
</evidence>
<dbReference type="GeneID" id="37024083"/>
<dbReference type="EMBL" id="KZ819603">
    <property type="protein sequence ID" value="PWN35337.1"/>
    <property type="molecule type" value="Genomic_DNA"/>
</dbReference>
<dbReference type="Proteomes" id="UP000245771">
    <property type="component" value="Unassembled WGS sequence"/>
</dbReference>
<dbReference type="SUPFAM" id="SSF55658">
    <property type="entry name" value="L9 N-domain-like"/>
    <property type="match status" value="1"/>
</dbReference>
<evidence type="ECO:0000256" key="1">
    <source>
        <dbReference type="SAM" id="MobiDB-lite"/>
    </source>
</evidence>
<evidence type="ECO:0000313" key="3">
    <source>
        <dbReference type="EMBL" id="PWN35337.1"/>
    </source>
</evidence>
<dbReference type="Pfam" id="PF01693">
    <property type="entry name" value="Cauli_VI"/>
    <property type="match status" value="1"/>
</dbReference>
<feature type="compositionally biased region" description="Polar residues" evidence="1">
    <location>
        <begin position="95"/>
        <end position="106"/>
    </location>
</feature>
<feature type="region of interest" description="Disordered" evidence="1">
    <location>
        <begin position="86"/>
        <end position="106"/>
    </location>
</feature>
<proteinExistence type="predicted"/>
<sequence length="232" mass="26688">MLSKSCKKFYAVAVGREVGIYNTYFEATKQTNKYPNYRSKSFKTLEQAQEYIRTHALRKSEQQPTSNVQAQTSTSSQPIVYYSSGLQADDRSGEGSVSTDGSRNNKSIQMEIRPHQVIILTGVLQRKYHFFWAIEFRSRERFFQIAEPLYSMEDEHFKGSFYALTIAAFTCTDPSKFYTIFTNNARAGTWVNSARSSDYMPLFENVVDCEFYTAIQTLFRIKLPHQAGLHSS</sequence>
<dbReference type="InterPro" id="IPR009027">
    <property type="entry name" value="Ribosomal_bL9/RNase_H1_N"/>
</dbReference>
<protein>
    <recommendedName>
        <fullName evidence="2">Ribonuclease H1 N-terminal domain-containing protein</fullName>
    </recommendedName>
</protein>
<reference evidence="3 4" key="1">
    <citation type="journal article" date="2018" name="Mol. Biol. Evol.">
        <title>Broad Genomic Sampling Reveals a Smut Pathogenic Ancestry of the Fungal Clade Ustilaginomycotina.</title>
        <authorList>
            <person name="Kijpornyongpan T."/>
            <person name="Mondo S.J."/>
            <person name="Barry K."/>
            <person name="Sandor L."/>
            <person name="Lee J."/>
            <person name="Lipzen A."/>
            <person name="Pangilinan J."/>
            <person name="LaButti K."/>
            <person name="Hainaut M."/>
            <person name="Henrissat B."/>
            <person name="Grigoriev I.V."/>
            <person name="Spatafora J.W."/>
            <person name="Aime M.C."/>
        </authorList>
    </citation>
    <scope>NUCLEOTIDE SEQUENCE [LARGE SCALE GENOMIC DNA]</scope>
    <source>
        <strain evidence="3 4">MCA 3882</strain>
    </source>
</reference>
<dbReference type="AlphaFoldDB" id="A0A316VCE4"/>
<dbReference type="OrthoDB" id="245563at2759"/>
<dbReference type="Gene3D" id="3.40.970.10">
    <property type="entry name" value="Ribonuclease H1, N-terminal domain"/>
    <property type="match status" value="1"/>
</dbReference>
<keyword evidence="4" id="KW-1185">Reference proteome</keyword>
<organism evidence="3 4">
    <name type="scientific">Meira miltonrushii</name>
    <dbReference type="NCBI Taxonomy" id="1280837"/>
    <lineage>
        <taxon>Eukaryota</taxon>
        <taxon>Fungi</taxon>
        <taxon>Dikarya</taxon>
        <taxon>Basidiomycota</taxon>
        <taxon>Ustilaginomycotina</taxon>
        <taxon>Exobasidiomycetes</taxon>
        <taxon>Exobasidiales</taxon>
        <taxon>Brachybasidiaceae</taxon>
        <taxon>Meira</taxon>
    </lineage>
</organism>
<gene>
    <name evidence="3" type="ORF">FA14DRAFT_40309</name>
</gene>
<dbReference type="InParanoid" id="A0A316VCE4"/>
<dbReference type="RefSeq" id="XP_025355639.1">
    <property type="nucleotide sequence ID" value="XM_025502302.1"/>
</dbReference>
<dbReference type="STRING" id="1280837.A0A316VCE4"/>
<dbReference type="InterPro" id="IPR011320">
    <property type="entry name" value="RNase_H1_N"/>
</dbReference>
<accession>A0A316VCE4</accession>
<feature type="domain" description="Ribonuclease H1 N-terminal" evidence="2">
    <location>
        <begin position="8"/>
        <end position="51"/>
    </location>
</feature>
<dbReference type="InterPro" id="IPR037056">
    <property type="entry name" value="RNase_H1_N_sf"/>
</dbReference>
<evidence type="ECO:0000313" key="4">
    <source>
        <dbReference type="Proteomes" id="UP000245771"/>
    </source>
</evidence>